<dbReference type="RefSeq" id="XP_035662383.1">
    <property type="nucleotide sequence ID" value="XM_035806490.1"/>
</dbReference>
<sequence length="201" mass="21472">MDDPAFPSTVDTQTGGQSSTLTSTARVGVSLNIDYIKSIPGILKVVELLFGLIVWACVASYVYAGGQHWVMFVAVTSWLFTLLLFIFCLLSLRDTMPVVSGFNWNLIEMVYAAVVTFCYFIAACVQAGTTGVGGNTFMARGHYSTYAAAAAFAFLVTIAYGVDLFFAFQSWRGAGGQLPSFTSSSPSSQPTAPTKAEEAQG</sequence>
<dbReference type="GeneID" id="118406436"/>
<reference evidence="10" key="2">
    <citation type="submission" date="2025-08" db="UniProtKB">
        <authorList>
            <consortium name="RefSeq"/>
        </authorList>
    </citation>
    <scope>IDENTIFICATION</scope>
    <source>
        <strain evidence="10">S238N-H82</strain>
        <tissue evidence="10">Testes</tissue>
    </source>
</reference>
<organism evidence="9 10">
    <name type="scientific">Branchiostoma floridae</name>
    <name type="common">Florida lancelet</name>
    <name type="synonym">Amphioxus</name>
    <dbReference type="NCBI Taxonomy" id="7739"/>
    <lineage>
        <taxon>Eukaryota</taxon>
        <taxon>Metazoa</taxon>
        <taxon>Chordata</taxon>
        <taxon>Cephalochordata</taxon>
        <taxon>Leptocardii</taxon>
        <taxon>Amphioxiformes</taxon>
        <taxon>Branchiostomatidae</taxon>
        <taxon>Branchiostoma</taxon>
    </lineage>
</organism>
<dbReference type="KEGG" id="bfo:118406436"/>
<keyword evidence="2 5" id="KW-0812">Transmembrane</keyword>
<evidence type="ECO:0000313" key="10">
    <source>
        <dbReference type="RefSeq" id="XP_035662383.1"/>
    </source>
</evidence>
<keyword evidence="9" id="KW-1185">Reference proteome</keyword>
<feature type="compositionally biased region" description="Low complexity" evidence="6">
    <location>
        <begin position="179"/>
        <end position="194"/>
    </location>
</feature>
<dbReference type="InterPro" id="IPR050578">
    <property type="entry name" value="MARVEL-CKLF_proteins"/>
</dbReference>
<feature type="domain" description="MARVEL" evidence="8">
    <location>
        <begin position="35"/>
        <end position="172"/>
    </location>
</feature>
<dbReference type="InterPro" id="IPR008253">
    <property type="entry name" value="Marvel"/>
</dbReference>
<dbReference type="OrthoDB" id="6258237at2759"/>
<reference evidence="9" key="1">
    <citation type="journal article" date="2020" name="Nat. Ecol. Evol.">
        <title>Deeply conserved synteny resolves early events in vertebrate evolution.</title>
        <authorList>
            <person name="Simakov O."/>
            <person name="Marletaz F."/>
            <person name="Yue J.X."/>
            <person name="O'Connell B."/>
            <person name="Jenkins J."/>
            <person name="Brandt A."/>
            <person name="Calef R."/>
            <person name="Tung C.H."/>
            <person name="Huang T.K."/>
            <person name="Schmutz J."/>
            <person name="Satoh N."/>
            <person name="Yu J.K."/>
            <person name="Putnam N.H."/>
            <person name="Green R.E."/>
            <person name="Rokhsar D.S."/>
        </authorList>
    </citation>
    <scope>NUCLEOTIDE SEQUENCE [LARGE SCALE GENOMIC DNA]</scope>
    <source>
        <strain evidence="9">S238N-H82</strain>
    </source>
</reference>
<dbReference type="Proteomes" id="UP000001554">
    <property type="component" value="Chromosome 19"/>
</dbReference>
<evidence type="ECO:0000256" key="3">
    <source>
        <dbReference type="ARBA" id="ARBA00022989"/>
    </source>
</evidence>
<accession>A0A9J7KJV7</accession>
<evidence type="ECO:0000259" key="8">
    <source>
        <dbReference type="PROSITE" id="PS51225"/>
    </source>
</evidence>
<evidence type="ECO:0000256" key="6">
    <source>
        <dbReference type="SAM" id="MobiDB-lite"/>
    </source>
</evidence>
<feature type="transmembrane region" description="Helical" evidence="7">
    <location>
        <begin position="143"/>
        <end position="168"/>
    </location>
</feature>
<dbReference type="PANTHER" id="PTHR22776">
    <property type="entry name" value="MARVEL-CONTAINING POTENTIAL LIPID RAFT-ASSOCIATED PROTEIN"/>
    <property type="match status" value="1"/>
</dbReference>
<protein>
    <submittedName>
        <fullName evidence="10">Plasmolipin-like</fullName>
    </submittedName>
</protein>
<dbReference type="OMA" id="MYATAFI"/>
<gene>
    <name evidence="10" type="primary">LOC118406436</name>
</gene>
<dbReference type="Pfam" id="PF01284">
    <property type="entry name" value="MARVEL"/>
    <property type="match status" value="1"/>
</dbReference>
<proteinExistence type="predicted"/>
<dbReference type="PROSITE" id="PS51225">
    <property type="entry name" value="MARVEL"/>
    <property type="match status" value="1"/>
</dbReference>
<dbReference type="PRINTS" id="PR01884">
    <property type="entry name" value="MALPROTEIN"/>
</dbReference>
<feature type="region of interest" description="Disordered" evidence="6">
    <location>
        <begin position="1"/>
        <end position="20"/>
    </location>
</feature>
<dbReference type="AlphaFoldDB" id="A0A9J7KJV7"/>
<comment type="subcellular location">
    <subcellularLocation>
        <location evidence="1">Membrane</location>
        <topology evidence="1">Multi-pass membrane protein</topology>
    </subcellularLocation>
</comment>
<evidence type="ECO:0000313" key="9">
    <source>
        <dbReference type="Proteomes" id="UP000001554"/>
    </source>
</evidence>
<feature type="region of interest" description="Disordered" evidence="6">
    <location>
        <begin position="179"/>
        <end position="201"/>
    </location>
</feature>
<keyword evidence="4 5" id="KW-0472">Membrane</keyword>
<evidence type="ECO:0000256" key="5">
    <source>
        <dbReference type="PROSITE-ProRule" id="PRU00581"/>
    </source>
</evidence>
<keyword evidence="3 7" id="KW-1133">Transmembrane helix</keyword>
<dbReference type="GO" id="GO:0016020">
    <property type="term" value="C:membrane"/>
    <property type="evidence" value="ECO:0000318"/>
    <property type="project" value="GO_Central"/>
</dbReference>
<evidence type="ECO:0000256" key="1">
    <source>
        <dbReference type="ARBA" id="ARBA00004141"/>
    </source>
</evidence>
<evidence type="ECO:0000256" key="4">
    <source>
        <dbReference type="ARBA" id="ARBA00023136"/>
    </source>
</evidence>
<dbReference type="InterPro" id="IPR013295">
    <property type="entry name" value="MAL"/>
</dbReference>
<evidence type="ECO:0000256" key="7">
    <source>
        <dbReference type="SAM" id="Phobius"/>
    </source>
</evidence>
<dbReference type="PANTHER" id="PTHR22776:SF97">
    <property type="entry name" value="RE01453P"/>
    <property type="match status" value="1"/>
</dbReference>
<name>A0A9J7KJV7_BRAFL</name>
<feature type="transmembrane region" description="Helical" evidence="7">
    <location>
        <begin position="104"/>
        <end position="123"/>
    </location>
</feature>
<evidence type="ECO:0000256" key="2">
    <source>
        <dbReference type="ARBA" id="ARBA00022692"/>
    </source>
</evidence>
<feature type="transmembrane region" description="Helical" evidence="7">
    <location>
        <begin position="69"/>
        <end position="92"/>
    </location>
</feature>
<feature type="transmembrane region" description="Helical" evidence="7">
    <location>
        <begin position="45"/>
        <end position="63"/>
    </location>
</feature>